<evidence type="ECO:0000313" key="2">
    <source>
        <dbReference type="Proteomes" id="UP000076830"/>
    </source>
</evidence>
<dbReference type="EMBL" id="CP015249">
    <property type="protein sequence ID" value="ANB17023.1"/>
    <property type="molecule type" value="Genomic_DNA"/>
</dbReference>
<evidence type="ECO:0000313" key="1">
    <source>
        <dbReference type="EMBL" id="ANB17023.1"/>
    </source>
</evidence>
<protein>
    <submittedName>
        <fullName evidence="1">Uncharacterized protein</fullName>
    </submittedName>
</protein>
<gene>
    <name evidence="1" type="ORF">I596_993</name>
</gene>
<dbReference type="Proteomes" id="UP000076830">
    <property type="component" value="Chromosome"/>
</dbReference>
<reference evidence="1 2" key="1">
    <citation type="submission" date="2016-04" db="EMBL/GenBank/DDBJ databases">
        <title>Complete genome sequence of Dokdonella koreensis DS-123T.</title>
        <authorList>
            <person name="Kim J.F."/>
            <person name="Lee H."/>
            <person name="Kwak M.-J."/>
        </authorList>
    </citation>
    <scope>NUCLEOTIDE SEQUENCE [LARGE SCALE GENOMIC DNA]</scope>
    <source>
        <strain evidence="1 2">DS-123</strain>
    </source>
</reference>
<dbReference type="KEGG" id="dko:I596_993"/>
<name>A0A160DTS6_9GAMM</name>
<sequence>MAGITKEARRWRISCPSVPSCAALCRWRKVVFREQDLVIADSRGRQRPRVPGGAWHRRYPAMRVQAGFRTSAAGS</sequence>
<dbReference type="STRING" id="1300342.I596_993"/>
<organism evidence="1 2">
    <name type="scientific">Dokdonella koreensis DS-123</name>
    <dbReference type="NCBI Taxonomy" id="1300342"/>
    <lineage>
        <taxon>Bacteria</taxon>
        <taxon>Pseudomonadati</taxon>
        <taxon>Pseudomonadota</taxon>
        <taxon>Gammaproteobacteria</taxon>
        <taxon>Lysobacterales</taxon>
        <taxon>Rhodanobacteraceae</taxon>
        <taxon>Dokdonella</taxon>
    </lineage>
</organism>
<accession>A0A160DTS6</accession>
<dbReference type="AlphaFoldDB" id="A0A160DTS6"/>
<proteinExistence type="predicted"/>
<keyword evidence="2" id="KW-1185">Reference proteome</keyword>